<feature type="chain" id="PRO_5039732638" evidence="5">
    <location>
        <begin position="25"/>
        <end position="283"/>
    </location>
</feature>
<comment type="subcellular location">
    <subcellularLocation>
        <location evidence="1">Secreted</location>
    </subcellularLocation>
</comment>
<evidence type="ECO:0000256" key="5">
    <source>
        <dbReference type="SAM" id="SignalP"/>
    </source>
</evidence>
<dbReference type="Gene3D" id="1.10.10.1270">
    <property type="entry name" value="Sbi, C3 binding domain IV"/>
    <property type="match status" value="1"/>
</dbReference>
<keyword evidence="2" id="KW-0964">Secreted</keyword>
<sequence length="283" mass="31130">MKKTVKLAVLFMAAALMGMTPDQGFLPSSSDNTAIVLADSHTSTTKASTKTKIKKSTKNKKLNRAKKTVKQLEDDQTRSNLAYAKATVDNLPDSTQKEALNQRIDLVEQNIVNEEAKTAVKNLEDNHNRDNLQAARNQVNLVSDEETKADLNNRTNLVEQAILITEADDAVKYLEDNQSRDNIANATDKTNLVNDKGTKASLQNRITLVENAISTKELIEQQAQAQAQAPAAQQDDTTQVYITRTGKRYHFSPGCPGLNNAKSSTQVTLSDAEARGLTKCQRE</sequence>
<reference evidence="6" key="1">
    <citation type="journal article" date="2021" name="PeerJ">
        <title>Extensive microbial diversity within the chicken gut microbiome revealed by metagenomics and culture.</title>
        <authorList>
            <person name="Gilroy R."/>
            <person name="Ravi A."/>
            <person name="Getino M."/>
            <person name="Pursley I."/>
            <person name="Horton D.L."/>
            <person name="Alikhan N.F."/>
            <person name="Baker D."/>
            <person name="Gharbi K."/>
            <person name="Hall N."/>
            <person name="Watson M."/>
            <person name="Adriaenssens E.M."/>
            <person name="Foster-Nyarko E."/>
            <person name="Jarju S."/>
            <person name="Secka A."/>
            <person name="Antonio M."/>
            <person name="Oren A."/>
            <person name="Chaudhuri R.R."/>
            <person name="La Ragione R."/>
            <person name="Hildebrand F."/>
            <person name="Pallen M.J."/>
        </authorList>
    </citation>
    <scope>NUCLEOTIDE SEQUENCE</scope>
    <source>
        <strain evidence="6">ChiBcolR9-63</strain>
    </source>
</reference>
<reference evidence="6" key="2">
    <citation type="submission" date="2021-04" db="EMBL/GenBank/DDBJ databases">
        <authorList>
            <person name="Gilroy R."/>
        </authorList>
    </citation>
    <scope>NUCLEOTIDE SEQUENCE</scope>
    <source>
        <strain evidence="6">ChiBcolR9-63</strain>
    </source>
</reference>
<comment type="caution">
    <text evidence="6">The sequence shown here is derived from an EMBL/GenBank/DDBJ whole genome shotgun (WGS) entry which is preliminary data.</text>
</comment>
<evidence type="ECO:0000313" key="6">
    <source>
        <dbReference type="EMBL" id="HIZ67485.1"/>
    </source>
</evidence>
<dbReference type="Proteomes" id="UP000824058">
    <property type="component" value="Unassembled WGS sequence"/>
</dbReference>
<dbReference type="AlphaFoldDB" id="A0A9D2FVA6"/>
<name>A0A9D2FVA6_9STRE</name>
<feature type="compositionally biased region" description="Basic and acidic residues" evidence="4">
    <location>
        <begin position="272"/>
        <end position="283"/>
    </location>
</feature>
<protein>
    <submittedName>
        <fullName evidence="6">Uncharacterized protein</fullName>
    </submittedName>
</protein>
<evidence type="ECO:0000256" key="3">
    <source>
        <dbReference type="ARBA" id="ARBA00022729"/>
    </source>
</evidence>
<dbReference type="InterPro" id="IPR041909">
    <property type="entry name" value="Sbi_C3_db_domIV"/>
</dbReference>
<dbReference type="GO" id="GO:0005576">
    <property type="term" value="C:extracellular region"/>
    <property type="evidence" value="ECO:0007669"/>
    <property type="project" value="UniProtKB-SubCell"/>
</dbReference>
<feature type="region of interest" description="Disordered" evidence="4">
    <location>
        <begin position="42"/>
        <end position="74"/>
    </location>
</feature>
<proteinExistence type="predicted"/>
<evidence type="ECO:0000256" key="2">
    <source>
        <dbReference type="ARBA" id="ARBA00022525"/>
    </source>
</evidence>
<feature type="compositionally biased region" description="Polar residues" evidence="4">
    <location>
        <begin position="260"/>
        <end position="269"/>
    </location>
</feature>
<accession>A0A9D2FVA6</accession>
<dbReference type="EMBL" id="DXBD01000025">
    <property type="protein sequence ID" value="HIZ67485.1"/>
    <property type="molecule type" value="Genomic_DNA"/>
</dbReference>
<evidence type="ECO:0000256" key="1">
    <source>
        <dbReference type="ARBA" id="ARBA00004613"/>
    </source>
</evidence>
<evidence type="ECO:0000256" key="4">
    <source>
        <dbReference type="SAM" id="MobiDB-lite"/>
    </source>
</evidence>
<feature type="region of interest" description="Disordered" evidence="4">
    <location>
        <begin position="253"/>
        <end position="283"/>
    </location>
</feature>
<evidence type="ECO:0000313" key="7">
    <source>
        <dbReference type="Proteomes" id="UP000824058"/>
    </source>
</evidence>
<gene>
    <name evidence="6" type="ORF">H9965_03320</name>
</gene>
<feature type="signal peptide" evidence="5">
    <location>
        <begin position="1"/>
        <end position="24"/>
    </location>
</feature>
<keyword evidence="3 5" id="KW-0732">Signal</keyword>
<feature type="compositionally biased region" description="Basic residues" evidence="4">
    <location>
        <begin position="49"/>
        <end position="69"/>
    </location>
</feature>
<organism evidence="6 7">
    <name type="scientific">Candidatus Streptococcus faecavium</name>
    <dbReference type="NCBI Taxonomy" id="2838763"/>
    <lineage>
        <taxon>Bacteria</taxon>
        <taxon>Bacillati</taxon>
        <taxon>Bacillota</taxon>
        <taxon>Bacilli</taxon>
        <taxon>Lactobacillales</taxon>
        <taxon>Streptococcaceae</taxon>
        <taxon>Streptococcus</taxon>
    </lineage>
</organism>